<dbReference type="AlphaFoldDB" id="A0A5R9E2I2"/>
<gene>
    <name evidence="1" type="ORF">FEF34_08360</name>
</gene>
<sequence length="63" mass="7140">MNTVPTMSIASQLAGNGLQQHLYSEPTAVAEECRMAGYSCWWDSDCCNESVKLICEWWTCRYA</sequence>
<comment type="caution">
    <text evidence="1">The sequence shown here is derived from an EMBL/GenBank/DDBJ whole genome shotgun (WGS) entry which is preliminary data.</text>
</comment>
<dbReference type="Proteomes" id="UP000305921">
    <property type="component" value="Unassembled WGS sequence"/>
</dbReference>
<protein>
    <submittedName>
        <fullName evidence="1">Uncharacterized protein</fullName>
    </submittedName>
</protein>
<organism evidence="1 2">
    <name type="scientific">Streptomyces marianii</name>
    <dbReference type="NCBI Taxonomy" id="1817406"/>
    <lineage>
        <taxon>Bacteria</taxon>
        <taxon>Bacillati</taxon>
        <taxon>Actinomycetota</taxon>
        <taxon>Actinomycetes</taxon>
        <taxon>Kitasatosporales</taxon>
        <taxon>Streptomycetaceae</taxon>
        <taxon>Streptomyces</taxon>
    </lineage>
</organism>
<accession>A0A5R9E2I2</accession>
<evidence type="ECO:0000313" key="2">
    <source>
        <dbReference type="Proteomes" id="UP000305921"/>
    </source>
</evidence>
<evidence type="ECO:0000313" key="1">
    <source>
        <dbReference type="EMBL" id="TLQ43152.1"/>
    </source>
</evidence>
<dbReference type="OrthoDB" id="4254349at2"/>
<name>A0A5R9E2I2_9ACTN</name>
<reference evidence="1 2" key="1">
    <citation type="submission" date="2019-05" db="EMBL/GenBank/DDBJ databases">
        <title>Streptomyces marianii sp. nov., a novel marine actinomycete from southern coast of India.</title>
        <authorList>
            <person name="Iniyan A.M."/>
            <person name="Wink J."/>
            <person name="Ramprasad E."/>
            <person name="Ramana C.V."/>
            <person name="Bunk B."/>
            <person name="Sproer C."/>
            <person name="Joseph F.-J.R.S."/>
            <person name="Vincent S.G.P."/>
        </authorList>
    </citation>
    <scope>NUCLEOTIDE SEQUENCE [LARGE SCALE GENOMIC DNA]</scope>
    <source>
        <strain evidence="1 2">ICN19</strain>
    </source>
</reference>
<dbReference type="RefSeq" id="WP_138052576.1">
    <property type="nucleotide sequence ID" value="NZ_VAWE01000001.1"/>
</dbReference>
<proteinExistence type="predicted"/>
<keyword evidence="2" id="KW-1185">Reference proteome</keyword>
<dbReference type="EMBL" id="VAWE01000001">
    <property type="protein sequence ID" value="TLQ43152.1"/>
    <property type="molecule type" value="Genomic_DNA"/>
</dbReference>